<name>A0A9J6FA96_RHIMP</name>
<reference evidence="2" key="1">
    <citation type="journal article" date="2020" name="Cell">
        <title>Large-Scale Comparative Analyses of Tick Genomes Elucidate Their Genetic Diversity and Vector Capacities.</title>
        <authorList>
            <consortium name="Tick Genome and Microbiome Consortium (TIGMIC)"/>
            <person name="Jia N."/>
            <person name="Wang J."/>
            <person name="Shi W."/>
            <person name="Du L."/>
            <person name="Sun Y."/>
            <person name="Zhan W."/>
            <person name="Jiang J.F."/>
            <person name="Wang Q."/>
            <person name="Zhang B."/>
            <person name="Ji P."/>
            <person name="Bell-Sakyi L."/>
            <person name="Cui X.M."/>
            <person name="Yuan T.T."/>
            <person name="Jiang B.G."/>
            <person name="Yang W.F."/>
            <person name="Lam T.T."/>
            <person name="Chang Q.C."/>
            <person name="Ding S.J."/>
            <person name="Wang X.J."/>
            <person name="Zhu J.G."/>
            <person name="Ruan X.D."/>
            <person name="Zhao L."/>
            <person name="Wei J.T."/>
            <person name="Ye R.Z."/>
            <person name="Que T.C."/>
            <person name="Du C.H."/>
            <person name="Zhou Y.H."/>
            <person name="Cheng J.X."/>
            <person name="Dai P.F."/>
            <person name="Guo W.B."/>
            <person name="Han X.H."/>
            <person name="Huang E.J."/>
            <person name="Li L.F."/>
            <person name="Wei W."/>
            <person name="Gao Y.C."/>
            <person name="Liu J.Z."/>
            <person name="Shao H.Z."/>
            <person name="Wang X."/>
            <person name="Wang C.C."/>
            <person name="Yang T.C."/>
            <person name="Huo Q.B."/>
            <person name="Li W."/>
            <person name="Chen H.Y."/>
            <person name="Chen S.E."/>
            <person name="Zhou L.G."/>
            <person name="Ni X.B."/>
            <person name="Tian J.H."/>
            <person name="Sheng Y."/>
            <person name="Liu T."/>
            <person name="Pan Y.S."/>
            <person name="Xia L.Y."/>
            <person name="Li J."/>
            <person name="Zhao F."/>
            <person name="Cao W.C."/>
        </authorList>
    </citation>
    <scope>NUCLEOTIDE SEQUENCE</scope>
    <source>
        <strain evidence="2">Rmic-2018</strain>
    </source>
</reference>
<comment type="caution">
    <text evidence="2">The sequence shown here is derived from an EMBL/GenBank/DDBJ whole genome shotgun (WGS) entry which is preliminary data.</text>
</comment>
<organism evidence="2 3">
    <name type="scientific">Rhipicephalus microplus</name>
    <name type="common">Cattle tick</name>
    <name type="synonym">Boophilus microplus</name>
    <dbReference type="NCBI Taxonomy" id="6941"/>
    <lineage>
        <taxon>Eukaryota</taxon>
        <taxon>Metazoa</taxon>
        <taxon>Ecdysozoa</taxon>
        <taxon>Arthropoda</taxon>
        <taxon>Chelicerata</taxon>
        <taxon>Arachnida</taxon>
        <taxon>Acari</taxon>
        <taxon>Parasitiformes</taxon>
        <taxon>Ixodida</taxon>
        <taxon>Ixodoidea</taxon>
        <taxon>Ixodidae</taxon>
        <taxon>Rhipicephalinae</taxon>
        <taxon>Rhipicephalus</taxon>
        <taxon>Boophilus</taxon>
    </lineage>
</organism>
<dbReference type="Proteomes" id="UP000821866">
    <property type="component" value="Chromosome 1"/>
</dbReference>
<protein>
    <submittedName>
        <fullName evidence="2">Uncharacterized protein</fullName>
    </submittedName>
</protein>
<dbReference type="EMBL" id="JABSTU010000001">
    <property type="protein sequence ID" value="KAH8042773.1"/>
    <property type="molecule type" value="Genomic_DNA"/>
</dbReference>
<dbReference type="VEuPathDB" id="VectorBase:LOC119169994"/>
<evidence type="ECO:0000256" key="1">
    <source>
        <dbReference type="SAM" id="MobiDB-lite"/>
    </source>
</evidence>
<feature type="region of interest" description="Disordered" evidence="1">
    <location>
        <begin position="32"/>
        <end position="102"/>
    </location>
</feature>
<reference evidence="2" key="2">
    <citation type="submission" date="2021-09" db="EMBL/GenBank/DDBJ databases">
        <authorList>
            <person name="Jia N."/>
            <person name="Wang J."/>
            <person name="Shi W."/>
            <person name="Du L."/>
            <person name="Sun Y."/>
            <person name="Zhan W."/>
            <person name="Jiang J."/>
            <person name="Wang Q."/>
            <person name="Zhang B."/>
            <person name="Ji P."/>
            <person name="Sakyi L.B."/>
            <person name="Cui X."/>
            <person name="Yuan T."/>
            <person name="Jiang B."/>
            <person name="Yang W."/>
            <person name="Lam T.T.-Y."/>
            <person name="Chang Q."/>
            <person name="Ding S."/>
            <person name="Wang X."/>
            <person name="Zhu J."/>
            <person name="Ruan X."/>
            <person name="Zhao L."/>
            <person name="Wei J."/>
            <person name="Que T."/>
            <person name="Du C."/>
            <person name="Cheng J."/>
            <person name="Dai P."/>
            <person name="Han X."/>
            <person name="Huang E."/>
            <person name="Gao Y."/>
            <person name="Liu J."/>
            <person name="Shao H."/>
            <person name="Ye R."/>
            <person name="Li L."/>
            <person name="Wei W."/>
            <person name="Wang X."/>
            <person name="Wang C."/>
            <person name="Huo Q."/>
            <person name="Li W."/>
            <person name="Guo W."/>
            <person name="Chen H."/>
            <person name="Chen S."/>
            <person name="Zhou L."/>
            <person name="Zhou L."/>
            <person name="Ni X."/>
            <person name="Tian J."/>
            <person name="Zhou Y."/>
            <person name="Sheng Y."/>
            <person name="Liu T."/>
            <person name="Pan Y."/>
            <person name="Xia L."/>
            <person name="Li J."/>
            <person name="Zhao F."/>
            <person name="Cao W."/>
        </authorList>
    </citation>
    <scope>NUCLEOTIDE SEQUENCE</scope>
    <source>
        <strain evidence="2">Rmic-2018</strain>
        <tissue evidence="2">Larvae</tissue>
    </source>
</reference>
<evidence type="ECO:0000313" key="3">
    <source>
        <dbReference type="Proteomes" id="UP000821866"/>
    </source>
</evidence>
<dbReference type="AlphaFoldDB" id="A0A9J6FA96"/>
<evidence type="ECO:0000313" key="2">
    <source>
        <dbReference type="EMBL" id="KAH8042773.1"/>
    </source>
</evidence>
<accession>A0A9J6FA96</accession>
<sequence length="295" mass="32824">MPQLGRLTAPSIIINIGNVVITEVNTVKSDLTRAPGSSLEKKRNREEASDPQCDRIGEVKKIKWTPSDPDENPNTASPTTTSDPDPKVVEKPEEKTQQLTCAGSGVCERHFKPSDMVNTTSYTDTRTGKVIDAKLKLTRLRPDAVPSRILPNCPTYPSARAATASREASDEKKTRREAALLQDAINQSIAMHNEEERNNNVDTFKALLNCLPRMKASKFWTVATQHDCVLFLNLIVDDAPAIKKSVKITKDLFLSLFFEDVKVTKIDGIDIPETVNDMRCLTRFLEAVEQLDETS</sequence>
<feature type="compositionally biased region" description="Basic and acidic residues" evidence="1">
    <location>
        <begin position="84"/>
        <end position="96"/>
    </location>
</feature>
<proteinExistence type="predicted"/>
<feature type="region of interest" description="Disordered" evidence="1">
    <location>
        <begin position="146"/>
        <end position="175"/>
    </location>
</feature>
<gene>
    <name evidence="2" type="ORF">HPB51_025825</name>
</gene>
<feature type="compositionally biased region" description="Low complexity" evidence="1">
    <location>
        <begin position="72"/>
        <end position="83"/>
    </location>
</feature>
<feature type="compositionally biased region" description="Basic and acidic residues" evidence="1">
    <location>
        <begin position="39"/>
        <end position="61"/>
    </location>
</feature>
<keyword evidence="3" id="KW-1185">Reference proteome</keyword>